<proteinExistence type="predicted"/>
<protein>
    <submittedName>
        <fullName evidence="1">Uncharacterized protein</fullName>
    </submittedName>
</protein>
<dbReference type="EMBL" id="JAPCWZ010000009">
    <property type="protein sequence ID" value="KAK8852015.1"/>
    <property type="molecule type" value="Genomic_DNA"/>
</dbReference>
<gene>
    <name evidence="1" type="ORF">PGQ11_014494</name>
</gene>
<sequence length="63" mass="6792">MPPDSGPEGIDAADCAETARKLALYWMRDPRPRWSGTPSSPRLGRAARRICSGKNLALLVAAL</sequence>
<evidence type="ECO:0000313" key="2">
    <source>
        <dbReference type="Proteomes" id="UP001390339"/>
    </source>
</evidence>
<accession>A0ABR2HSE9</accession>
<dbReference type="Proteomes" id="UP001390339">
    <property type="component" value="Unassembled WGS sequence"/>
</dbReference>
<comment type="caution">
    <text evidence="1">The sequence shown here is derived from an EMBL/GenBank/DDBJ whole genome shotgun (WGS) entry which is preliminary data.</text>
</comment>
<evidence type="ECO:0000313" key="1">
    <source>
        <dbReference type="EMBL" id="KAK8852015.1"/>
    </source>
</evidence>
<name>A0ABR2HSE9_9PEZI</name>
<reference evidence="1 2" key="1">
    <citation type="journal article" date="2024" name="IMA Fungus">
        <title>Apiospora arundinis, a panoply of carbohydrate-active enzymes and secondary metabolites.</title>
        <authorList>
            <person name="Sorensen T."/>
            <person name="Petersen C."/>
            <person name="Muurmann A.T."/>
            <person name="Christiansen J.V."/>
            <person name="Brundto M.L."/>
            <person name="Overgaard C.K."/>
            <person name="Boysen A.T."/>
            <person name="Wollenberg R.D."/>
            <person name="Larsen T.O."/>
            <person name="Sorensen J.L."/>
            <person name="Nielsen K.L."/>
            <person name="Sondergaard T.E."/>
        </authorList>
    </citation>
    <scope>NUCLEOTIDE SEQUENCE [LARGE SCALE GENOMIC DNA]</scope>
    <source>
        <strain evidence="1 2">AAU 773</strain>
    </source>
</reference>
<keyword evidence="2" id="KW-1185">Reference proteome</keyword>
<organism evidence="1 2">
    <name type="scientific">Apiospora arundinis</name>
    <dbReference type="NCBI Taxonomy" id="335852"/>
    <lineage>
        <taxon>Eukaryota</taxon>
        <taxon>Fungi</taxon>
        <taxon>Dikarya</taxon>
        <taxon>Ascomycota</taxon>
        <taxon>Pezizomycotina</taxon>
        <taxon>Sordariomycetes</taxon>
        <taxon>Xylariomycetidae</taxon>
        <taxon>Amphisphaeriales</taxon>
        <taxon>Apiosporaceae</taxon>
        <taxon>Apiospora</taxon>
    </lineage>
</organism>